<dbReference type="InterPro" id="IPR001182">
    <property type="entry name" value="FtsW/RodA"/>
</dbReference>
<evidence type="ECO:0000256" key="6">
    <source>
        <dbReference type="SAM" id="Phobius"/>
    </source>
</evidence>
<dbReference type="EMBL" id="NWVK02000008">
    <property type="protein sequence ID" value="TVS92630.1"/>
    <property type="molecule type" value="Genomic_DNA"/>
</dbReference>
<keyword evidence="4 6" id="KW-1133">Transmembrane helix</keyword>
<dbReference type="GO" id="GO:0051301">
    <property type="term" value="P:cell division"/>
    <property type="evidence" value="ECO:0007669"/>
    <property type="project" value="InterPro"/>
</dbReference>
<dbReference type="GO" id="GO:0015648">
    <property type="term" value="F:lipid-linked peptidoglycan transporter activity"/>
    <property type="evidence" value="ECO:0007669"/>
    <property type="project" value="TreeGrafter"/>
</dbReference>
<proteinExistence type="predicted"/>
<dbReference type="NCBIfam" id="TIGR02210">
    <property type="entry name" value="rodA_shape"/>
    <property type="match status" value="1"/>
</dbReference>
<dbReference type="Proteomes" id="UP000217566">
    <property type="component" value="Unassembled WGS sequence"/>
</dbReference>
<protein>
    <submittedName>
        <fullName evidence="7">Rod shape-determining protein RodA</fullName>
    </submittedName>
</protein>
<reference evidence="7" key="1">
    <citation type="submission" date="2019-07" db="EMBL/GenBank/DDBJ databases">
        <title>Genome assemblies of Wolbachia strains wAlbA and wAlbB in wild caught Aedes albopictus specimens.</title>
        <authorList>
            <person name="Kulkarni A."/>
            <person name="Yu W."/>
            <person name="Xue R.-D."/>
            <person name="Ma Y."/>
            <person name="Xu J."/>
        </authorList>
    </citation>
    <scope>NUCLEOTIDE SEQUENCE</scope>
    <source>
        <strain evidence="7">FL2016</strain>
    </source>
</reference>
<feature type="transmembrane region" description="Helical" evidence="6">
    <location>
        <begin position="69"/>
        <end position="90"/>
    </location>
</feature>
<dbReference type="AlphaFoldDB" id="A0A6H2NVD4"/>
<evidence type="ECO:0000256" key="3">
    <source>
        <dbReference type="ARBA" id="ARBA00022960"/>
    </source>
</evidence>
<feature type="transmembrane region" description="Helical" evidence="6">
    <location>
        <begin position="155"/>
        <end position="173"/>
    </location>
</feature>
<feature type="transmembrane region" description="Helical" evidence="6">
    <location>
        <begin position="133"/>
        <end position="149"/>
    </location>
</feature>
<dbReference type="GO" id="GO:0005886">
    <property type="term" value="C:plasma membrane"/>
    <property type="evidence" value="ECO:0007669"/>
    <property type="project" value="TreeGrafter"/>
</dbReference>
<feature type="transmembrane region" description="Helical" evidence="6">
    <location>
        <begin position="102"/>
        <end position="121"/>
    </location>
</feature>
<sequence>MDKLKKIHLLLVINVIALFCVGIVVQYSSAGGKWAPFAIHQLVIFSFFFLLAIAMSFIELDFYLKHAYFFYIAAAISLLAVNFFGSHIMGATRWIRIGSISLQPSEFAKVGLILALARYFDKQSVYKMMEFKRLLKAVIIIFLPVFLVLKQPNLGTAVIMLFIGASIIFTAVIKRAHLVICGTLGIFAVPAIWPFLRPYHKQRILSFLDSSVDPLGIGYNAQQSQIAIGSGGLLGKGFVNGSQTQLGFLPEKRTDFAFAVLSEEWGFLGSMALILLYTSLLGIIFSTAYRSKNYFSKSVSIGIFAFFSAHFFINIGMSIGLLPVIGDPLPFLSYGGSTTAASLICIGLLLAIKADEQQNACILPMLKYNQALFNIFHA</sequence>
<feature type="transmembrane region" description="Helical" evidence="6">
    <location>
        <begin position="178"/>
        <end position="196"/>
    </location>
</feature>
<dbReference type="NCBIfam" id="NF037961">
    <property type="entry name" value="RodA_shape"/>
    <property type="match status" value="1"/>
</dbReference>
<keyword evidence="5 6" id="KW-0472">Membrane</keyword>
<evidence type="ECO:0000256" key="4">
    <source>
        <dbReference type="ARBA" id="ARBA00022989"/>
    </source>
</evidence>
<keyword evidence="2 6" id="KW-0812">Transmembrane</keyword>
<evidence type="ECO:0000256" key="1">
    <source>
        <dbReference type="ARBA" id="ARBA00004141"/>
    </source>
</evidence>
<dbReference type="GO" id="GO:0032153">
    <property type="term" value="C:cell division site"/>
    <property type="evidence" value="ECO:0007669"/>
    <property type="project" value="TreeGrafter"/>
</dbReference>
<evidence type="ECO:0000313" key="7">
    <source>
        <dbReference type="EMBL" id="TVS92630.1"/>
    </source>
</evidence>
<dbReference type="PANTHER" id="PTHR30474:SF1">
    <property type="entry name" value="PEPTIDOGLYCAN GLYCOSYLTRANSFERASE MRDB"/>
    <property type="match status" value="1"/>
</dbReference>
<evidence type="ECO:0000256" key="2">
    <source>
        <dbReference type="ARBA" id="ARBA00022692"/>
    </source>
</evidence>
<feature type="transmembrane region" description="Helical" evidence="6">
    <location>
        <begin position="301"/>
        <end position="325"/>
    </location>
</feature>
<gene>
    <name evidence="7" type="primary">rodA</name>
    <name evidence="7" type="ORF">COM43_000275</name>
</gene>
<dbReference type="Pfam" id="PF01098">
    <property type="entry name" value="FTSW_RODA_SPOVE"/>
    <property type="match status" value="1"/>
</dbReference>
<feature type="transmembrane region" description="Helical" evidence="6">
    <location>
        <begin position="331"/>
        <end position="352"/>
    </location>
</feature>
<feature type="transmembrane region" description="Helical" evidence="6">
    <location>
        <begin position="7"/>
        <end position="28"/>
    </location>
</feature>
<feature type="transmembrane region" description="Helical" evidence="6">
    <location>
        <begin position="34"/>
        <end position="57"/>
    </location>
</feature>
<evidence type="ECO:0000256" key="5">
    <source>
        <dbReference type="ARBA" id="ARBA00023136"/>
    </source>
</evidence>
<accession>A0A6H2NVD4</accession>
<dbReference type="InterPro" id="IPR011923">
    <property type="entry name" value="RodA/MrdB"/>
</dbReference>
<comment type="caution">
    <text evidence="7">The sequence shown here is derived from an EMBL/GenBank/DDBJ whole genome shotgun (WGS) entry which is preliminary data.</text>
</comment>
<dbReference type="PANTHER" id="PTHR30474">
    <property type="entry name" value="CELL CYCLE PROTEIN"/>
    <property type="match status" value="1"/>
</dbReference>
<keyword evidence="3" id="KW-0133">Cell shape</keyword>
<organism evidence="7">
    <name type="scientific">Wolbachia pipientis</name>
    <dbReference type="NCBI Taxonomy" id="955"/>
    <lineage>
        <taxon>Bacteria</taxon>
        <taxon>Pseudomonadati</taxon>
        <taxon>Pseudomonadota</taxon>
        <taxon>Alphaproteobacteria</taxon>
        <taxon>Rickettsiales</taxon>
        <taxon>Anaplasmataceae</taxon>
        <taxon>Wolbachieae</taxon>
        <taxon>Wolbachia</taxon>
    </lineage>
</organism>
<feature type="transmembrane region" description="Helical" evidence="6">
    <location>
        <begin position="265"/>
        <end position="289"/>
    </location>
</feature>
<comment type="subcellular location">
    <subcellularLocation>
        <location evidence="1">Membrane</location>
        <topology evidence="1">Multi-pass membrane protein</topology>
    </subcellularLocation>
</comment>
<dbReference type="GO" id="GO:0008360">
    <property type="term" value="P:regulation of cell shape"/>
    <property type="evidence" value="ECO:0007669"/>
    <property type="project" value="UniProtKB-KW"/>
</dbReference>
<name>A0A6H2NVD4_WOLPI</name>